<evidence type="ECO:0000313" key="9">
    <source>
        <dbReference type="Proteomes" id="UP000027073"/>
    </source>
</evidence>
<dbReference type="GO" id="GO:0008270">
    <property type="term" value="F:zinc ion binding"/>
    <property type="evidence" value="ECO:0007669"/>
    <property type="project" value="InterPro"/>
</dbReference>
<keyword evidence="2" id="KW-0479">Metal-binding</keyword>
<organism evidence="8 9">
    <name type="scientific">Pleurotus ostreatus (strain PC15)</name>
    <name type="common">Oyster mushroom</name>
    <dbReference type="NCBI Taxonomy" id="1137138"/>
    <lineage>
        <taxon>Eukaryota</taxon>
        <taxon>Fungi</taxon>
        <taxon>Dikarya</taxon>
        <taxon>Basidiomycota</taxon>
        <taxon>Agaricomycotina</taxon>
        <taxon>Agaricomycetes</taxon>
        <taxon>Agaricomycetidae</taxon>
        <taxon>Agaricales</taxon>
        <taxon>Pleurotineae</taxon>
        <taxon>Pleurotaceae</taxon>
        <taxon>Pleurotus</taxon>
    </lineage>
</organism>
<dbReference type="PANTHER" id="PTHR47338">
    <property type="entry name" value="ZN(II)2CYS6 TRANSCRIPTION FACTOR (EUROFUNG)-RELATED"/>
    <property type="match status" value="1"/>
</dbReference>
<feature type="compositionally biased region" description="Low complexity" evidence="6">
    <location>
        <begin position="80"/>
        <end position="110"/>
    </location>
</feature>
<dbReference type="InterPro" id="IPR050815">
    <property type="entry name" value="TF_fung"/>
</dbReference>
<dbReference type="AlphaFoldDB" id="A0A067NUK0"/>
<feature type="domain" description="Xylanolytic transcriptional activator regulatory" evidence="7">
    <location>
        <begin position="303"/>
        <end position="390"/>
    </location>
</feature>
<dbReference type="HOGENOM" id="CLU_009416_0_0_1"/>
<evidence type="ECO:0000256" key="1">
    <source>
        <dbReference type="ARBA" id="ARBA00004123"/>
    </source>
</evidence>
<accession>A0A067NUK0</accession>
<protein>
    <recommendedName>
        <fullName evidence="7">Xylanolytic transcriptional activator regulatory domain-containing protein</fullName>
    </recommendedName>
</protein>
<dbReference type="CDD" id="cd12148">
    <property type="entry name" value="fungal_TF_MHR"/>
    <property type="match status" value="1"/>
</dbReference>
<dbReference type="Proteomes" id="UP000027073">
    <property type="component" value="Unassembled WGS sequence"/>
</dbReference>
<evidence type="ECO:0000313" key="8">
    <source>
        <dbReference type="EMBL" id="KDQ30695.1"/>
    </source>
</evidence>
<keyword evidence="5" id="KW-0539">Nucleus</keyword>
<name>A0A067NUK0_PLEO1</name>
<keyword evidence="3" id="KW-0805">Transcription regulation</keyword>
<proteinExistence type="predicted"/>
<comment type="subcellular location">
    <subcellularLocation>
        <location evidence="1">Nucleus</location>
    </subcellularLocation>
</comment>
<dbReference type="VEuPathDB" id="FungiDB:PLEOSDRAFT_1037448"/>
<dbReference type="GO" id="GO:0005634">
    <property type="term" value="C:nucleus"/>
    <property type="evidence" value="ECO:0007669"/>
    <property type="project" value="UniProtKB-SubCell"/>
</dbReference>
<dbReference type="GO" id="GO:0003677">
    <property type="term" value="F:DNA binding"/>
    <property type="evidence" value="ECO:0007669"/>
    <property type="project" value="InterPro"/>
</dbReference>
<dbReference type="GO" id="GO:0006351">
    <property type="term" value="P:DNA-templated transcription"/>
    <property type="evidence" value="ECO:0007669"/>
    <property type="project" value="InterPro"/>
</dbReference>
<evidence type="ECO:0000259" key="7">
    <source>
        <dbReference type="SMART" id="SM00906"/>
    </source>
</evidence>
<dbReference type="SMART" id="SM00906">
    <property type="entry name" value="Fungal_trans"/>
    <property type="match status" value="1"/>
</dbReference>
<dbReference type="STRING" id="1137138.A0A067NUK0"/>
<sequence>SSDAKRPCSTCIRSHAHALAHAPAGHQLPPYPECTFDDVIDSVGPGDGPKSRYEKLERRINELEALLRQKEIAESNSQLPESSPGPSHSGPMLVSPSISHSGISVSSPLSTPPVTTMNINADAGSLPSLTEASTAAQNAYFTRSQAQGASTSASSLIYSNWPTRLPEPDLLRHLVELFFVFHPHSNRLLHASSFLTTLSFPPHHPKFPSTPLLHAICAIGSLYTAIVTSPPLPNLNEVEPDELFFQRHRLKESRPDSFAEEHAKIAKELADRQESLGEDLFRVLQARIVLTWFYWSHSRYAFVFVTSAHALRLAVPLGLNILPPFQSITNALRPASILPPARTVVEEEMRRNAFWLAYANERLHGFGNGWALSMDDNDVCQLLPLRGDQFDQGVSVPTAERQWAQSQDLLLVHLPKQVDSFILYIKGTIMISQVKTFNMRFRARHLAGDTSVTSPYKDTSQLSEHIDPRGSPAFLALDEVVSTFRVSFPPHLRSPITDSIVDPVLYTASLMPHWQVSNSITLHDPHADVQQRGCISALKILTSARAILDLIYSVSSTSFDITLLEPFCVFSWFIGGRVLVRFLKAAQEANSTEQIGTLRAELEFVHYAIAKVGERIPMAFRFAKMLRDLISNHCGDLPPVPLTDITFPRHSPEMLAGPGAELLQMYDRHISNAVPPVSLKSDLYDPVSYASFTP</sequence>
<evidence type="ECO:0000256" key="5">
    <source>
        <dbReference type="ARBA" id="ARBA00023242"/>
    </source>
</evidence>
<feature type="region of interest" description="Disordered" evidence="6">
    <location>
        <begin position="74"/>
        <end position="110"/>
    </location>
</feature>
<dbReference type="GO" id="GO:0000981">
    <property type="term" value="F:DNA-binding transcription factor activity, RNA polymerase II-specific"/>
    <property type="evidence" value="ECO:0007669"/>
    <property type="project" value="InterPro"/>
</dbReference>
<evidence type="ECO:0000256" key="4">
    <source>
        <dbReference type="ARBA" id="ARBA00023163"/>
    </source>
</evidence>
<dbReference type="PANTHER" id="PTHR47338:SF29">
    <property type="entry name" value="ZN(2)-C6 FUNGAL-TYPE DOMAIN-CONTAINING PROTEIN"/>
    <property type="match status" value="1"/>
</dbReference>
<evidence type="ECO:0000256" key="3">
    <source>
        <dbReference type="ARBA" id="ARBA00023015"/>
    </source>
</evidence>
<dbReference type="InterPro" id="IPR007219">
    <property type="entry name" value="XnlR_reg_dom"/>
</dbReference>
<gene>
    <name evidence="8" type="ORF">PLEOSDRAFT_1037448</name>
</gene>
<dbReference type="EMBL" id="KL198006">
    <property type="protein sequence ID" value="KDQ30695.1"/>
    <property type="molecule type" value="Genomic_DNA"/>
</dbReference>
<feature type="non-terminal residue" evidence="8">
    <location>
        <position position="1"/>
    </location>
</feature>
<dbReference type="Pfam" id="PF04082">
    <property type="entry name" value="Fungal_trans"/>
    <property type="match status" value="1"/>
</dbReference>
<keyword evidence="4" id="KW-0804">Transcription</keyword>
<evidence type="ECO:0000256" key="6">
    <source>
        <dbReference type="SAM" id="MobiDB-lite"/>
    </source>
</evidence>
<dbReference type="InParanoid" id="A0A067NUK0"/>
<dbReference type="OrthoDB" id="39175at2759"/>
<evidence type="ECO:0000256" key="2">
    <source>
        <dbReference type="ARBA" id="ARBA00022723"/>
    </source>
</evidence>
<reference evidence="9" key="1">
    <citation type="journal article" date="2014" name="Proc. Natl. Acad. Sci. U.S.A.">
        <title>Extensive sampling of basidiomycete genomes demonstrates inadequacy of the white-rot/brown-rot paradigm for wood decay fungi.</title>
        <authorList>
            <person name="Riley R."/>
            <person name="Salamov A.A."/>
            <person name="Brown D.W."/>
            <person name="Nagy L.G."/>
            <person name="Floudas D."/>
            <person name="Held B.W."/>
            <person name="Levasseur A."/>
            <person name="Lombard V."/>
            <person name="Morin E."/>
            <person name="Otillar R."/>
            <person name="Lindquist E.A."/>
            <person name="Sun H."/>
            <person name="LaButti K.M."/>
            <person name="Schmutz J."/>
            <person name="Jabbour D."/>
            <person name="Luo H."/>
            <person name="Baker S.E."/>
            <person name="Pisabarro A.G."/>
            <person name="Walton J.D."/>
            <person name="Blanchette R.A."/>
            <person name="Henrissat B."/>
            <person name="Martin F."/>
            <person name="Cullen D."/>
            <person name="Hibbett D.S."/>
            <person name="Grigoriev I.V."/>
        </authorList>
    </citation>
    <scope>NUCLEOTIDE SEQUENCE [LARGE SCALE GENOMIC DNA]</scope>
    <source>
        <strain evidence="9">PC15</strain>
    </source>
</reference>